<evidence type="ECO:0000256" key="1">
    <source>
        <dbReference type="ARBA" id="ARBA00023015"/>
    </source>
</evidence>
<reference evidence="7 9" key="1">
    <citation type="submission" date="2017-09" db="EMBL/GenBank/DDBJ databases">
        <title>Bacterial and phytoplankton interrelationship in Kongsfjorden, an Arctic fjord.</title>
        <authorList>
            <person name="Sinha R."/>
            <person name="Krishnan K."/>
        </authorList>
    </citation>
    <scope>NUCLEOTIDE SEQUENCE [LARGE SCALE GENOMIC DNA]</scope>
    <source>
        <strain evidence="7 9">58</strain>
    </source>
</reference>
<name>A0AA91U6J7_9GAMM</name>
<dbReference type="Pfam" id="PF01272">
    <property type="entry name" value="GreA_GreB"/>
    <property type="match status" value="1"/>
</dbReference>
<dbReference type="Proteomes" id="UP000344571">
    <property type="component" value="Chromosome"/>
</dbReference>
<evidence type="ECO:0000313" key="7">
    <source>
        <dbReference type="EMBL" id="PCD01227.1"/>
    </source>
</evidence>
<sequence length="169" mass="19170">MSRYRPPRSAGTPLITAEGAQRLRDELHELWQVRRPAVTQAVSEAAALGDRSENAEYIYGKKMLREIDSRVRFLRKRLENLKIITQQPSDCSKVFFSAWVELEDDEGQALHLRIVGPDEIDTQLRHISIDSPMARALLGKSLDDEISLQAPAGEKHYWITAINYTGPVT</sequence>
<dbReference type="Pfam" id="PF03449">
    <property type="entry name" value="GreA_GreB_N"/>
    <property type="match status" value="1"/>
</dbReference>
<accession>A0AA91U6J7</accession>
<dbReference type="GO" id="GO:0032784">
    <property type="term" value="P:regulation of DNA-templated transcription elongation"/>
    <property type="evidence" value="ECO:0007669"/>
    <property type="project" value="UniProtKB-UniRule"/>
</dbReference>
<reference evidence="8 10" key="2">
    <citation type="submission" date="2018-10" db="EMBL/GenBank/DDBJ databases">
        <title>Complete genome sequence of Pseudomonas pelagia strain Kongs-67.</title>
        <authorList>
            <person name="Sinha R.K."/>
            <person name="Krishnan K."/>
        </authorList>
    </citation>
    <scope>NUCLEOTIDE SEQUENCE [LARGE SCALE GENOMIC DNA]</scope>
    <source>
        <strain evidence="8 10">Kongs-67</strain>
    </source>
</reference>
<dbReference type="InterPro" id="IPR023459">
    <property type="entry name" value="Tscrpt_elong_fac_GreA/B_fam"/>
</dbReference>
<dbReference type="EMBL" id="CP033116">
    <property type="protein sequence ID" value="QFY57517.1"/>
    <property type="molecule type" value="Genomic_DNA"/>
</dbReference>
<evidence type="ECO:0000313" key="9">
    <source>
        <dbReference type="Proteomes" id="UP000243750"/>
    </source>
</evidence>
<keyword evidence="10" id="KW-1185">Reference proteome</keyword>
<evidence type="ECO:0000259" key="5">
    <source>
        <dbReference type="Pfam" id="PF01272"/>
    </source>
</evidence>
<keyword evidence="1 4" id="KW-0805">Transcription regulation</keyword>
<dbReference type="Gene3D" id="1.10.287.180">
    <property type="entry name" value="Transcription elongation factor, GreA/GreB, N-terminal domain"/>
    <property type="match status" value="1"/>
</dbReference>
<comment type="function">
    <text evidence="4">Necessary for efficient RNA polymerase transcription elongation past template-encoded arresting sites. The arresting sites in DNA have the property of trapping a certain fraction of elongating RNA polymerases that pass through, resulting in locked ternary complexes. Cleavage of the nascent transcript by cleavage factors such as GreA or GreB allows the resumption of elongation from the new 3'terminus. GreB releases sequences of up to 9 nucleotides in length.</text>
</comment>
<feature type="domain" description="Transcription elongation factor GreA/GreB C-terminal" evidence="5">
    <location>
        <begin position="92"/>
        <end position="164"/>
    </location>
</feature>
<dbReference type="GO" id="GO:0003746">
    <property type="term" value="F:translation elongation factor activity"/>
    <property type="evidence" value="ECO:0007669"/>
    <property type="project" value="UniProtKB-KW"/>
</dbReference>
<dbReference type="Proteomes" id="UP000243750">
    <property type="component" value="Unassembled WGS sequence"/>
</dbReference>
<dbReference type="GO" id="GO:0006354">
    <property type="term" value="P:DNA-templated transcription elongation"/>
    <property type="evidence" value="ECO:0007669"/>
    <property type="project" value="TreeGrafter"/>
</dbReference>
<protein>
    <recommendedName>
        <fullName evidence="4">Transcription elongation factor GreB</fullName>
    </recommendedName>
    <alternativeName>
        <fullName evidence="4">Transcript cleavage factor GreB</fullName>
    </alternativeName>
</protein>
<dbReference type="PROSITE" id="PS00829">
    <property type="entry name" value="GREAB_1"/>
    <property type="match status" value="1"/>
</dbReference>
<dbReference type="InterPro" id="IPR001437">
    <property type="entry name" value="Tscrpt_elong_fac_GreA/B_C"/>
</dbReference>
<keyword evidence="2 4" id="KW-0238">DNA-binding</keyword>
<dbReference type="Gene3D" id="3.10.50.30">
    <property type="entry name" value="Transcription elongation factor, GreA/GreB, C-terminal domain"/>
    <property type="match status" value="1"/>
</dbReference>
<comment type="similarity">
    <text evidence="4">Belongs to the GreA/GreB family. GreB subfamily.</text>
</comment>
<dbReference type="SUPFAM" id="SSF46557">
    <property type="entry name" value="GreA transcript cleavage protein, N-terminal domain"/>
    <property type="match status" value="1"/>
</dbReference>
<keyword evidence="3 4" id="KW-0804">Transcription</keyword>
<feature type="domain" description="Transcription elongation factor GreA/GreB N-terminal" evidence="6">
    <location>
        <begin position="14"/>
        <end position="83"/>
    </location>
</feature>
<evidence type="ECO:0000313" key="8">
    <source>
        <dbReference type="EMBL" id="QFY57517.1"/>
    </source>
</evidence>
<dbReference type="EMBL" id="NWMT01000019">
    <property type="protein sequence ID" value="PCD01227.1"/>
    <property type="molecule type" value="Genomic_DNA"/>
</dbReference>
<dbReference type="SUPFAM" id="SSF54534">
    <property type="entry name" value="FKBP-like"/>
    <property type="match status" value="1"/>
</dbReference>
<evidence type="ECO:0000313" key="10">
    <source>
        <dbReference type="Proteomes" id="UP000344571"/>
    </source>
</evidence>
<dbReference type="PROSITE" id="PS00830">
    <property type="entry name" value="GREAB_2"/>
    <property type="match status" value="1"/>
</dbReference>
<dbReference type="FunFam" id="1.10.287.180:FF:000001">
    <property type="entry name" value="Transcription elongation factor GreA"/>
    <property type="match status" value="1"/>
</dbReference>
<gene>
    <name evidence="4 7" type="primary">greB</name>
    <name evidence="7" type="ORF">CO192_00970</name>
    <name evidence="8" type="ORF">EAO82_14770</name>
</gene>
<dbReference type="AlphaFoldDB" id="A0AA91U6J7"/>
<keyword evidence="7" id="KW-0251">Elongation factor</keyword>
<evidence type="ECO:0000256" key="4">
    <source>
        <dbReference type="HAMAP-Rule" id="MF_00930"/>
    </source>
</evidence>
<dbReference type="NCBIfam" id="TIGR01461">
    <property type="entry name" value="greB"/>
    <property type="match status" value="1"/>
</dbReference>
<dbReference type="PANTHER" id="PTHR30437">
    <property type="entry name" value="TRANSCRIPTION ELONGATION FACTOR GREA"/>
    <property type="match status" value="1"/>
</dbReference>
<proteinExistence type="inferred from homology"/>
<dbReference type="InterPro" id="IPR036805">
    <property type="entry name" value="Tscrpt_elong_fac_GreA/B_N_sf"/>
</dbReference>
<dbReference type="GO" id="GO:0003677">
    <property type="term" value="F:DNA binding"/>
    <property type="evidence" value="ECO:0007669"/>
    <property type="project" value="UniProtKB-UniRule"/>
</dbReference>
<dbReference type="InterPro" id="IPR028624">
    <property type="entry name" value="Tscrpt_elong_fac_GreA/B"/>
</dbReference>
<dbReference type="InterPro" id="IPR006358">
    <property type="entry name" value="Tscrpt_elong_fac_GreB"/>
</dbReference>
<dbReference type="HAMAP" id="MF_00105">
    <property type="entry name" value="GreA_GreB"/>
    <property type="match status" value="1"/>
</dbReference>
<dbReference type="PANTHER" id="PTHR30437:SF6">
    <property type="entry name" value="TRANSCRIPTION ELONGATION FACTOR GREB"/>
    <property type="match status" value="1"/>
</dbReference>
<dbReference type="PIRSF" id="PIRSF006092">
    <property type="entry name" value="GreA_GreB"/>
    <property type="match status" value="1"/>
</dbReference>
<dbReference type="InterPro" id="IPR036953">
    <property type="entry name" value="GreA/GreB_C_sf"/>
</dbReference>
<organism evidence="7 9">
    <name type="scientific">Halopseudomonas pelagia</name>
    <dbReference type="NCBI Taxonomy" id="553151"/>
    <lineage>
        <taxon>Bacteria</taxon>
        <taxon>Pseudomonadati</taxon>
        <taxon>Pseudomonadota</taxon>
        <taxon>Gammaproteobacteria</taxon>
        <taxon>Pseudomonadales</taxon>
        <taxon>Pseudomonadaceae</taxon>
        <taxon>Halopseudomonas</taxon>
    </lineage>
</organism>
<keyword evidence="7" id="KW-0648">Protein biosynthesis</keyword>
<dbReference type="HAMAP" id="MF_00930">
    <property type="entry name" value="GreB"/>
    <property type="match status" value="1"/>
</dbReference>
<dbReference type="NCBIfam" id="NF002506">
    <property type="entry name" value="PRK01885.1"/>
    <property type="match status" value="1"/>
</dbReference>
<evidence type="ECO:0000256" key="3">
    <source>
        <dbReference type="ARBA" id="ARBA00023163"/>
    </source>
</evidence>
<dbReference type="InterPro" id="IPR022691">
    <property type="entry name" value="Tscrpt_elong_fac_GreA/B_N"/>
</dbReference>
<dbReference type="RefSeq" id="WP_096344767.1">
    <property type="nucleotide sequence ID" value="NZ_CP033116.1"/>
</dbReference>
<dbReference type="FunFam" id="3.10.50.30:FF:000001">
    <property type="entry name" value="Transcription elongation factor GreA"/>
    <property type="match status" value="1"/>
</dbReference>
<dbReference type="InterPro" id="IPR018151">
    <property type="entry name" value="TF_GreA/GreB_CS"/>
</dbReference>
<evidence type="ECO:0000256" key="2">
    <source>
        <dbReference type="ARBA" id="ARBA00023125"/>
    </source>
</evidence>
<dbReference type="GO" id="GO:0070063">
    <property type="term" value="F:RNA polymerase binding"/>
    <property type="evidence" value="ECO:0007669"/>
    <property type="project" value="InterPro"/>
</dbReference>
<evidence type="ECO:0000259" key="6">
    <source>
        <dbReference type="Pfam" id="PF03449"/>
    </source>
</evidence>